<evidence type="ECO:0000313" key="3">
    <source>
        <dbReference type="Proteomes" id="UP001152755"/>
    </source>
</evidence>
<evidence type="ECO:0000256" key="1">
    <source>
        <dbReference type="SAM" id="Phobius"/>
    </source>
</evidence>
<feature type="transmembrane region" description="Helical" evidence="1">
    <location>
        <begin position="35"/>
        <end position="54"/>
    </location>
</feature>
<accession>A0A9X4LY69</accession>
<keyword evidence="1" id="KW-1133">Transmembrane helix</keyword>
<comment type="caution">
    <text evidence="2">The sequence shown here is derived from an EMBL/GenBank/DDBJ whole genome shotgun (WGS) entry which is preliminary data.</text>
</comment>
<dbReference type="Proteomes" id="UP001152755">
    <property type="component" value="Unassembled WGS sequence"/>
</dbReference>
<protein>
    <submittedName>
        <fullName evidence="2">Uncharacterized protein</fullName>
    </submittedName>
</protein>
<feature type="transmembrane region" description="Helical" evidence="1">
    <location>
        <begin position="98"/>
        <end position="116"/>
    </location>
</feature>
<proteinExistence type="predicted"/>
<gene>
    <name evidence="2" type="ORF">NVS88_08180</name>
</gene>
<feature type="transmembrane region" description="Helical" evidence="1">
    <location>
        <begin position="60"/>
        <end position="78"/>
    </location>
</feature>
<keyword evidence="3" id="KW-1185">Reference proteome</keyword>
<evidence type="ECO:0000313" key="2">
    <source>
        <dbReference type="EMBL" id="MDG3014535.1"/>
    </source>
</evidence>
<keyword evidence="1" id="KW-0472">Membrane</keyword>
<reference evidence="2" key="1">
    <citation type="submission" date="2022-08" db="EMBL/GenBank/DDBJ databases">
        <title>Genome analysis of Corynebacteriales strain.</title>
        <authorList>
            <person name="Lee S.D."/>
        </authorList>
    </citation>
    <scope>NUCLEOTIDE SEQUENCE</scope>
    <source>
        <strain evidence="2">D3-21</strain>
    </source>
</reference>
<name>A0A9X4LY69_9ACTN</name>
<dbReference type="AlphaFoldDB" id="A0A9X4LY69"/>
<dbReference type="RefSeq" id="WP_277830973.1">
    <property type="nucleotide sequence ID" value="NZ_JAAIVF010000001.1"/>
</dbReference>
<feature type="transmembrane region" description="Helical" evidence="1">
    <location>
        <begin position="128"/>
        <end position="148"/>
    </location>
</feature>
<organism evidence="2 3">
    <name type="scientific">Speluncibacter jeojiensis</name>
    <dbReference type="NCBI Taxonomy" id="2710754"/>
    <lineage>
        <taxon>Bacteria</taxon>
        <taxon>Bacillati</taxon>
        <taxon>Actinomycetota</taxon>
        <taxon>Actinomycetes</taxon>
        <taxon>Mycobacteriales</taxon>
        <taxon>Speluncibacteraceae</taxon>
        <taxon>Speluncibacter</taxon>
    </lineage>
</organism>
<dbReference type="EMBL" id="JANRHA010000004">
    <property type="protein sequence ID" value="MDG3014535.1"/>
    <property type="molecule type" value="Genomic_DNA"/>
</dbReference>
<keyword evidence="1" id="KW-0812">Transmembrane</keyword>
<sequence>MPRMTRLEDTFLAPDDPGWGDERARDEFYRGSTMALNWMIYGAYVIAIVAAAVGNLLTSFLVFLLPTLATMTLCAYCTRRGIDVRAVSRQFAPWRRRLAYATVGPLVAVWLALFLWQTQRDSGGFDVATLAGAVVGAAVGGGAAYAAARIVRRRSAVALDGDDGE</sequence>